<evidence type="ECO:0000256" key="1">
    <source>
        <dbReference type="ARBA" id="ARBA00009356"/>
    </source>
</evidence>
<comment type="caution">
    <text evidence="9">The sequence shown here is derived from an EMBL/GenBank/DDBJ whole genome shotgun (WGS) entry which is preliminary data.</text>
</comment>
<dbReference type="SUPFAM" id="SSF56053">
    <property type="entry name" value="Ribosomal protein L6"/>
    <property type="match status" value="2"/>
</dbReference>
<reference evidence="9" key="1">
    <citation type="submission" date="2022-12" db="EMBL/GenBank/DDBJ databases">
        <authorList>
            <person name="Petersen C."/>
        </authorList>
    </citation>
    <scope>NUCLEOTIDE SEQUENCE</scope>
    <source>
        <strain evidence="9">IBT 30728</strain>
    </source>
</reference>
<dbReference type="GO" id="GO:0005796">
    <property type="term" value="C:Golgi lumen"/>
    <property type="evidence" value="ECO:0007669"/>
    <property type="project" value="UniProtKB-ARBA"/>
</dbReference>
<proteinExistence type="inferred from homology"/>
<dbReference type="GO" id="GO:0019843">
    <property type="term" value="F:rRNA binding"/>
    <property type="evidence" value="ECO:0007669"/>
    <property type="project" value="InterPro"/>
</dbReference>
<evidence type="ECO:0000256" key="2">
    <source>
        <dbReference type="ARBA" id="ARBA00009630"/>
    </source>
</evidence>
<feature type="transmembrane region" description="Helical" evidence="6">
    <location>
        <begin position="7"/>
        <end position="26"/>
    </location>
</feature>
<sequence length="479" mass="52696">MVSQRRVRLIAIAVAAILVMMFYYSGEASKIQNQKFYRSTLAAMRAKEEAKHTDSKGGTHLEGAQKPGAGAKVIVDDVERPAVPAAKAADSKGDEVEEISIAGRTKMTLPKAKGGQVDGGEKTKENGEDKETPEELDAKTELNDILKRAPVIIFSKSYCPHSKRAKDILLSHYDISPAPFVVELDHHPIGPALQQLLRETTGRGTVPNVMVNGKSIGGGDDMAALDQSDELASKLRQMGGKWLSSAALSDAQSRDVQFRSTIKSIPNFDSPDNDNSTPSANSTHAVKMRYIHSEERLPIPDNVKVHIRSRVVTVEGPRGKLVKDLSHIAVTFGLPEKNVISIELHHGARKGVATLRTVRTIINNLIIGVTRGFLYKMRYVYAHFPINVNLEKNPETGGTDVEIRNFLGEKYVRRVHARPGVDIITSANVKDELQLSGNSLEDVSQSAADIQQICRVRNKDIRKFLDGLYVSERTNIIEE</sequence>
<organism evidence="9 10">
    <name type="scientific">Penicillium diatomitis</name>
    <dbReference type="NCBI Taxonomy" id="2819901"/>
    <lineage>
        <taxon>Eukaryota</taxon>
        <taxon>Fungi</taxon>
        <taxon>Dikarya</taxon>
        <taxon>Ascomycota</taxon>
        <taxon>Pezizomycotina</taxon>
        <taxon>Eurotiomycetes</taxon>
        <taxon>Eurotiomycetidae</taxon>
        <taxon>Eurotiales</taxon>
        <taxon>Aspergillaceae</taxon>
        <taxon>Penicillium</taxon>
    </lineage>
</organism>
<dbReference type="InterPro" id="IPR036789">
    <property type="entry name" value="Ribosomal_uL6-like_a/b-dom_sf"/>
</dbReference>
<dbReference type="FunFam" id="3.90.930.12:FF:000004">
    <property type="entry name" value="60S ribosomal protein L9"/>
    <property type="match status" value="1"/>
</dbReference>
<feature type="region of interest" description="Disordered" evidence="5">
    <location>
        <begin position="84"/>
        <end position="137"/>
    </location>
</feature>
<evidence type="ECO:0000256" key="5">
    <source>
        <dbReference type="SAM" id="MobiDB-lite"/>
    </source>
</evidence>
<keyword evidence="6" id="KW-0812">Transmembrane</keyword>
<dbReference type="GeneID" id="81624364"/>
<dbReference type="Proteomes" id="UP001148312">
    <property type="component" value="Unassembled WGS sequence"/>
</dbReference>
<dbReference type="GO" id="GO:0022625">
    <property type="term" value="C:cytosolic large ribosomal subunit"/>
    <property type="evidence" value="ECO:0007669"/>
    <property type="project" value="TreeGrafter"/>
</dbReference>
<dbReference type="RefSeq" id="XP_056791656.1">
    <property type="nucleotide sequence ID" value="XM_056934115.1"/>
</dbReference>
<evidence type="ECO:0000256" key="6">
    <source>
        <dbReference type="SAM" id="Phobius"/>
    </source>
</evidence>
<dbReference type="FunFam" id="3.40.30.10:FF:000093">
    <property type="entry name" value="Glutaredoxin 2"/>
    <property type="match status" value="1"/>
</dbReference>
<name>A0A9W9XEY3_9EURO</name>
<evidence type="ECO:0008006" key="11">
    <source>
        <dbReference type="Google" id="ProtNLM"/>
    </source>
</evidence>
<dbReference type="GO" id="GO:0004362">
    <property type="term" value="F:glutathione-disulfide reductase (NADPH) activity"/>
    <property type="evidence" value="ECO:0007669"/>
    <property type="project" value="UniProtKB-ARBA"/>
</dbReference>
<comment type="similarity">
    <text evidence="2">Belongs to the glutaredoxin family. Monothiol subfamily.</text>
</comment>
<dbReference type="InterPro" id="IPR036249">
    <property type="entry name" value="Thioredoxin-like_sf"/>
</dbReference>
<evidence type="ECO:0000256" key="3">
    <source>
        <dbReference type="ARBA" id="ARBA00022980"/>
    </source>
</evidence>
<evidence type="ECO:0000313" key="10">
    <source>
        <dbReference type="Proteomes" id="UP001148312"/>
    </source>
</evidence>
<dbReference type="Gene3D" id="3.90.930.12">
    <property type="entry name" value="Ribosomal protein L6, alpha-beta domain"/>
    <property type="match status" value="2"/>
</dbReference>
<dbReference type="SUPFAM" id="SSF52833">
    <property type="entry name" value="Thioredoxin-like"/>
    <property type="match status" value="1"/>
</dbReference>
<feature type="compositionally biased region" description="Basic and acidic residues" evidence="5">
    <location>
        <begin position="119"/>
        <end position="130"/>
    </location>
</feature>
<dbReference type="GO" id="GO:0003735">
    <property type="term" value="F:structural constituent of ribosome"/>
    <property type="evidence" value="ECO:0007669"/>
    <property type="project" value="InterPro"/>
</dbReference>
<dbReference type="GO" id="GO:0002181">
    <property type="term" value="P:cytoplasmic translation"/>
    <property type="evidence" value="ECO:0007669"/>
    <property type="project" value="TreeGrafter"/>
</dbReference>
<dbReference type="FunFam" id="3.90.930.12:FF:000003">
    <property type="entry name" value="60S ribosomal protein L9"/>
    <property type="match status" value="1"/>
</dbReference>
<comment type="similarity">
    <text evidence="1">Belongs to the universal ribosomal protein uL6 family.</text>
</comment>
<dbReference type="PROSITE" id="PS00700">
    <property type="entry name" value="RIBOSOMAL_L6_2"/>
    <property type="match status" value="1"/>
</dbReference>
<keyword evidence="6" id="KW-1133">Transmembrane helix</keyword>
<dbReference type="Pfam" id="PF00347">
    <property type="entry name" value="Ribosomal_L6"/>
    <property type="match status" value="2"/>
</dbReference>
<evidence type="ECO:0000259" key="7">
    <source>
        <dbReference type="Pfam" id="PF00347"/>
    </source>
</evidence>
<dbReference type="EMBL" id="JAPWDQ010000004">
    <property type="protein sequence ID" value="KAJ5489623.1"/>
    <property type="molecule type" value="Genomic_DNA"/>
</dbReference>
<keyword evidence="10" id="KW-1185">Reference proteome</keyword>
<dbReference type="InterPro" id="IPR002359">
    <property type="entry name" value="Ribosomal_uL6_CS2"/>
</dbReference>
<keyword evidence="3" id="KW-0689">Ribosomal protein</keyword>
<dbReference type="InterPro" id="IPR002109">
    <property type="entry name" value="Glutaredoxin"/>
</dbReference>
<dbReference type="AlphaFoldDB" id="A0A9W9XEY3"/>
<feature type="domain" description="Large ribosomal subunit protein uL6 alpha-beta" evidence="7">
    <location>
        <begin position="384"/>
        <end position="467"/>
    </location>
</feature>
<dbReference type="Gene3D" id="3.40.30.10">
    <property type="entry name" value="Glutaredoxin"/>
    <property type="match status" value="1"/>
</dbReference>
<gene>
    <name evidence="9" type="ORF">N7539_004513</name>
</gene>
<dbReference type="NCBIfam" id="TIGR02180">
    <property type="entry name" value="GRX_euk"/>
    <property type="match status" value="1"/>
</dbReference>
<dbReference type="InterPro" id="IPR014025">
    <property type="entry name" value="Glutaredoxin_subgr"/>
</dbReference>
<dbReference type="InterPro" id="IPR020040">
    <property type="entry name" value="Ribosomal_uL6_a/b-dom"/>
</dbReference>
<evidence type="ECO:0000259" key="8">
    <source>
        <dbReference type="Pfam" id="PF00462"/>
    </source>
</evidence>
<keyword evidence="4" id="KW-0687">Ribonucleoprotein</keyword>
<dbReference type="PANTHER" id="PTHR11655:SF16">
    <property type="entry name" value="60S RIBOSOMAL PROTEIN L9"/>
    <property type="match status" value="1"/>
</dbReference>
<feature type="domain" description="Large ribosomal subunit protein uL6 alpha-beta" evidence="7">
    <location>
        <begin position="299"/>
        <end position="372"/>
    </location>
</feature>
<feature type="domain" description="Glutaredoxin" evidence="8">
    <location>
        <begin position="151"/>
        <end position="216"/>
    </location>
</feature>
<evidence type="ECO:0000256" key="4">
    <source>
        <dbReference type="ARBA" id="ARBA00023274"/>
    </source>
</evidence>
<dbReference type="PRINTS" id="PR00160">
    <property type="entry name" value="GLUTAREDOXIN"/>
</dbReference>
<dbReference type="InterPro" id="IPR000702">
    <property type="entry name" value="Ribosomal_uL6-like"/>
</dbReference>
<evidence type="ECO:0000313" key="9">
    <source>
        <dbReference type="EMBL" id="KAJ5489623.1"/>
    </source>
</evidence>
<dbReference type="GO" id="GO:0005801">
    <property type="term" value="C:cis-Golgi network"/>
    <property type="evidence" value="ECO:0007669"/>
    <property type="project" value="UniProtKB-ARBA"/>
</dbReference>
<keyword evidence="6" id="KW-0472">Membrane</keyword>
<dbReference type="CDD" id="cd03419">
    <property type="entry name" value="GRX_GRXh_1_2_like"/>
    <property type="match status" value="1"/>
</dbReference>
<reference evidence="9" key="2">
    <citation type="journal article" date="2023" name="IMA Fungus">
        <title>Comparative genomic study of the Penicillium genus elucidates a diverse pangenome and 15 lateral gene transfer events.</title>
        <authorList>
            <person name="Petersen C."/>
            <person name="Sorensen T."/>
            <person name="Nielsen M.R."/>
            <person name="Sondergaard T.E."/>
            <person name="Sorensen J.L."/>
            <person name="Fitzpatrick D.A."/>
            <person name="Frisvad J.C."/>
            <person name="Nielsen K.L."/>
        </authorList>
    </citation>
    <scope>NUCLEOTIDE SEQUENCE</scope>
    <source>
        <strain evidence="9">IBT 30728</strain>
    </source>
</reference>
<dbReference type="PANTHER" id="PTHR11655">
    <property type="entry name" value="60S/50S RIBOSOMAL PROTEIN L6/L9"/>
    <property type="match status" value="1"/>
</dbReference>
<dbReference type="PROSITE" id="PS51354">
    <property type="entry name" value="GLUTAREDOXIN_2"/>
    <property type="match status" value="1"/>
</dbReference>
<accession>A0A9W9XEY3</accession>
<dbReference type="InterPro" id="IPR011899">
    <property type="entry name" value="Glutaredoxin_euk/vir"/>
</dbReference>
<protein>
    <recommendedName>
        <fullName evidence="11">Glutaredoxin domain-containing protein</fullName>
    </recommendedName>
</protein>
<dbReference type="Pfam" id="PF00462">
    <property type="entry name" value="Glutaredoxin"/>
    <property type="match status" value="1"/>
</dbReference>